<sequence length="145" mass="17088">MPRPRPRPGHNRPSCKTLGQFRKNNGKKWAFKKPGPAPRKREHRLIRHTFTDRLNFARAATHLKLACRARTARLNLNNFPDFRVFAQGKTSFFSEENRLKRPTFARDDVNRLPIIWKNVIYSNETVSRLDGPNGHKKTYQHERTD</sequence>
<name>A0A5J4YJD1_PORPP</name>
<dbReference type="Proteomes" id="UP000324585">
    <property type="component" value="Unassembled WGS sequence"/>
</dbReference>
<comment type="caution">
    <text evidence="2">The sequence shown here is derived from an EMBL/GenBank/DDBJ whole genome shotgun (WGS) entry which is preliminary data.</text>
</comment>
<evidence type="ECO:0000313" key="3">
    <source>
        <dbReference type="Proteomes" id="UP000324585"/>
    </source>
</evidence>
<feature type="region of interest" description="Disordered" evidence="1">
    <location>
        <begin position="1"/>
        <end position="41"/>
    </location>
</feature>
<evidence type="ECO:0000256" key="1">
    <source>
        <dbReference type="SAM" id="MobiDB-lite"/>
    </source>
</evidence>
<dbReference type="EMBL" id="VRMN01000013">
    <property type="protein sequence ID" value="KAA8491551.1"/>
    <property type="molecule type" value="Genomic_DNA"/>
</dbReference>
<accession>A0A5J4YJD1</accession>
<gene>
    <name evidence="2" type="ORF">FVE85_2566</name>
</gene>
<protein>
    <submittedName>
        <fullName evidence="2">Uncharacterized protein</fullName>
    </submittedName>
</protein>
<organism evidence="2 3">
    <name type="scientific">Porphyridium purpureum</name>
    <name type="common">Red alga</name>
    <name type="synonym">Porphyridium cruentum</name>
    <dbReference type="NCBI Taxonomy" id="35688"/>
    <lineage>
        <taxon>Eukaryota</taxon>
        <taxon>Rhodophyta</taxon>
        <taxon>Bangiophyceae</taxon>
        <taxon>Porphyridiales</taxon>
        <taxon>Porphyridiaceae</taxon>
        <taxon>Porphyridium</taxon>
    </lineage>
</organism>
<evidence type="ECO:0000313" key="2">
    <source>
        <dbReference type="EMBL" id="KAA8491551.1"/>
    </source>
</evidence>
<feature type="compositionally biased region" description="Basic residues" evidence="1">
    <location>
        <begin position="1"/>
        <end position="10"/>
    </location>
</feature>
<dbReference type="AlphaFoldDB" id="A0A5J4YJD1"/>
<proteinExistence type="predicted"/>
<keyword evidence="3" id="KW-1185">Reference proteome</keyword>
<reference evidence="3" key="1">
    <citation type="journal article" date="2019" name="Nat. Commun.">
        <title>Expansion of phycobilisome linker gene families in mesophilic red algae.</title>
        <authorList>
            <person name="Lee J."/>
            <person name="Kim D."/>
            <person name="Bhattacharya D."/>
            <person name="Yoon H.S."/>
        </authorList>
    </citation>
    <scope>NUCLEOTIDE SEQUENCE [LARGE SCALE GENOMIC DNA]</scope>
    <source>
        <strain evidence="3">CCMP 1328</strain>
    </source>
</reference>